<dbReference type="InterPro" id="IPR036413">
    <property type="entry name" value="YaeB-like_sf"/>
</dbReference>
<gene>
    <name evidence="4" type="ORF">C8N34_110105</name>
</gene>
<dbReference type="Pfam" id="PF01980">
    <property type="entry name" value="TrmO_N"/>
    <property type="match status" value="1"/>
</dbReference>
<keyword evidence="4" id="KW-0489">Methyltransferase</keyword>
<keyword evidence="5" id="KW-1185">Reference proteome</keyword>
<dbReference type="GO" id="GO:0008168">
    <property type="term" value="F:methyltransferase activity"/>
    <property type="evidence" value="ECO:0007669"/>
    <property type="project" value="UniProtKB-KW"/>
</dbReference>
<sequence length="164" mass="17990">MMPQAPLVWNGLRPGEIVTESQMAQDATVQFIGTIHTPWADPHACPKWGDEVDGPVCWINLHPRWQPALKGILAKDRLQLLYWLHLARRDLLQQSPRSDGETLGTFAIRSPLRPNPIASSHVRVIAIEGPLLSVRGLDCVNGTPLLDIKPEGAALKGDLSCPCA</sequence>
<comment type="similarity">
    <text evidence="2">Belongs to the tRNA methyltransferase O family.</text>
</comment>
<keyword evidence="1" id="KW-0949">S-adenosyl-L-methionine</keyword>
<dbReference type="Gene3D" id="2.40.30.70">
    <property type="entry name" value="YaeB-like"/>
    <property type="match status" value="1"/>
</dbReference>
<evidence type="ECO:0000256" key="2">
    <source>
        <dbReference type="ARBA" id="ARBA00033753"/>
    </source>
</evidence>
<dbReference type="EMBL" id="QBKP01000010">
    <property type="protein sequence ID" value="PTX48245.1"/>
    <property type="molecule type" value="Genomic_DNA"/>
</dbReference>
<dbReference type="CDD" id="cd09281">
    <property type="entry name" value="UPF0066"/>
    <property type="match status" value="1"/>
</dbReference>
<dbReference type="PANTHER" id="PTHR12818:SF0">
    <property type="entry name" value="TRNA (ADENINE(37)-N6)-METHYLTRANSFERASE"/>
    <property type="match status" value="1"/>
</dbReference>
<comment type="caution">
    <text evidence="4">The sequence shown here is derived from an EMBL/GenBank/DDBJ whole genome shotgun (WGS) entry which is preliminary data.</text>
</comment>
<dbReference type="InterPro" id="IPR036414">
    <property type="entry name" value="YaeB_N_sf"/>
</dbReference>
<keyword evidence="4" id="KW-0808">Transferase</keyword>
<dbReference type="PROSITE" id="PS51668">
    <property type="entry name" value="TSAA_2"/>
    <property type="match status" value="1"/>
</dbReference>
<accession>A0A2T6AWP8</accession>
<evidence type="ECO:0000313" key="4">
    <source>
        <dbReference type="EMBL" id="PTX48245.1"/>
    </source>
</evidence>
<evidence type="ECO:0000256" key="1">
    <source>
        <dbReference type="ARBA" id="ARBA00022691"/>
    </source>
</evidence>
<proteinExistence type="inferred from homology"/>
<dbReference type="RefSeq" id="WP_229825460.1">
    <property type="nucleotide sequence ID" value="NZ_QBKP01000010.1"/>
</dbReference>
<dbReference type="GO" id="GO:0032259">
    <property type="term" value="P:methylation"/>
    <property type="evidence" value="ECO:0007669"/>
    <property type="project" value="UniProtKB-KW"/>
</dbReference>
<reference evidence="4 5" key="1">
    <citation type="submission" date="2018-04" db="EMBL/GenBank/DDBJ databases">
        <title>Genomic Encyclopedia of Archaeal and Bacterial Type Strains, Phase II (KMG-II): from individual species to whole genera.</title>
        <authorList>
            <person name="Goeker M."/>
        </authorList>
    </citation>
    <scope>NUCLEOTIDE SEQUENCE [LARGE SCALE GENOMIC DNA]</scope>
    <source>
        <strain evidence="4 5">DSM 21823</strain>
    </source>
</reference>
<dbReference type="SUPFAM" id="SSF118196">
    <property type="entry name" value="YaeB-like"/>
    <property type="match status" value="1"/>
</dbReference>
<dbReference type="InterPro" id="IPR040372">
    <property type="entry name" value="YaeB-like"/>
</dbReference>
<dbReference type="AlphaFoldDB" id="A0A2T6AWP8"/>
<dbReference type="Proteomes" id="UP000244224">
    <property type="component" value="Unassembled WGS sequence"/>
</dbReference>
<evidence type="ECO:0000313" key="5">
    <source>
        <dbReference type="Proteomes" id="UP000244224"/>
    </source>
</evidence>
<feature type="domain" description="TsaA-like" evidence="3">
    <location>
        <begin position="29"/>
        <end position="160"/>
    </location>
</feature>
<name>A0A2T6AWP8_9RHOB</name>
<dbReference type="InterPro" id="IPR023370">
    <property type="entry name" value="TrmO-like_N"/>
</dbReference>
<organism evidence="4 5">
    <name type="scientific">Gemmobacter caeni</name>
    <dbReference type="NCBI Taxonomy" id="589035"/>
    <lineage>
        <taxon>Bacteria</taxon>
        <taxon>Pseudomonadati</taxon>
        <taxon>Pseudomonadota</taxon>
        <taxon>Alphaproteobacteria</taxon>
        <taxon>Rhodobacterales</taxon>
        <taxon>Paracoccaceae</taxon>
        <taxon>Gemmobacter</taxon>
    </lineage>
</organism>
<protein>
    <submittedName>
        <fullName evidence="4">tRNA-Thr(GGU) m(6)t(6)A37 methyltransferase TsaA</fullName>
    </submittedName>
</protein>
<dbReference type="PANTHER" id="PTHR12818">
    <property type="entry name" value="TRNA (ADENINE(37)-N6)-METHYLTRANSFERASE"/>
    <property type="match status" value="1"/>
</dbReference>
<evidence type="ECO:0000259" key="3">
    <source>
        <dbReference type="PROSITE" id="PS51668"/>
    </source>
</evidence>